<dbReference type="InterPro" id="IPR039085">
    <property type="entry name" value="DCA10"/>
</dbReference>
<sequence length="649" mass="72109">MTCKDAKFTPLFWLKKRELGHKFSSFEARSFRGGLYSSLKAVHKWDPQKTVDSTHHGGIFNFDFSPDGSLLAAACEGQSILLFDPFNGRLIGEKSKAHTDCVNIVKFLDSRLFATCSDDSTVALWDVRFLKHKLHELKGHTNWVKNIEYDRNTGLLLTSGFDGNIFTWDINRYTDTETKGTKVFTYKLLMRSKLSPDSSKLVVSTQNGYIIVIHDLDLLTLADDLKNFPPYGSPSSFPFQRNQRRNRVELIREWPSGDNASDIASLQIHPQGWCVMSRNVSRDKKSEWTCIHDLQEPIRRRESQEFSVMPHTSCSQSSSTYTPASSSTAPTTLVTTSPCTSTSPGASIRTQTPRSIIINRSFSDDSAMGTVSAPSIVINPPTFSVEGRQVSDNSPQTARSGQSALVINSNPSSGSDDFQSSVTIHITTQAGPSTSQGGWRNLLTSSETSPPSSVDSDTHQEWGLNHPSDREIESLLQDELSSESSADDSDGEFVAPEVQRSEDNPSDRPRYQDLVALIVRYDVTRGIIDVNHRVRLGSAYESPAARTTDRLMYYTEEPNVARGFIKELCFSSDGRLICSPFGFGVRLLGFDPLCSELCDVVPSQPVRLYEVANCLSHSNIVVTCKFSPRHCMFVSGCLSGKVMFHQPVL</sequence>
<evidence type="ECO:0000313" key="8">
    <source>
        <dbReference type="Proteomes" id="UP000005408"/>
    </source>
</evidence>
<dbReference type="FunCoup" id="K1R4P9">
    <property type="interactions" value="447"/>
</dbReference>
<dbReference type="SMART" id="SM00320">
    <property type="entry name" value="WD40"/>
    <property type="match status" value="5"/>
</dbReference>
<dbReference type="AlphaFoldDB" id="K1R4P9"/>
<keyword evidence="2 4" id="KW-0853">WD repeat</keyword>
<feature type="compositionally biased region" description="Low complexity" evidence="5">
    <location>
        <begin position="444"/>
        <end position="455"/>
    </location>
</feature>
<feature type="repeat" description="WD" evidence="4">
    <location>
        <begin position="95"/>
        <end position="128"/>
    </location>
</feature>
<dbReference type="EMBL" id="JH816162">
    <property type="protein sequence ID" value="EKC28911.1"/>
    <property type="molecule type" value="Genomic_DNA"/>
</dbReference>
<evidence type="ECO:0000256" key="2">
    <source>
        <dbReference type="ARBA" id="ARBA00022574"/>
    </source>
</evidence>
<feature type="compositionally biased region" description="Basic and acidic residues" evidence="5">
    <location>
        <begin position="499"/>
        <end position="508"/>
    </location>
</feature>
<dbReference type="PANTHER" id="PTHR14588:SF2">
    <property type="entry name" value="DDB1- AND CUL4-ASSOCIATED FACTOR 10"/>
    <property type="match status" value="1"/>
</dbReference>
<comment type="similarity">
    <text evidence="1">Belongs to the WD repeat DCAF10 family.</text>
</comment>
<dbReference type="PROSITE" id="PS50082">
    <property type="entry name" value="WD_REPEATS_2"/>
    <property type="match status" value="2"/>
</dbReference>
<feature type="region of interest" description="Disordered" evidence="5">
    <location>
        <begin position="301"/>
        <end position="354"/>
    </location>
</feature>
<feature type="compositionally biased region" description="Polar residues" evidence="5">
    <location>
        <begin position="390"/>
        <end position="438"/>
    </location>
</feature>
<feature type="repeat" description="WD" evidence="4">
    <location>
        <begin position="137"/>
        <end position="178"/>
    </location>
</feature>
<dbReference type="SUPFAM" id="SSF50978">
    <property type="entry name" value="WD40 repeat-like"/>
    <property type="match status" value="1"/>
</dbReference>
<feature type="compositionally biased region" description="Low complexity" evidence="5">
    <location>
        <begin position="312"/>
        <end position="347"/>
    </location>
</feature>
<dbReference type="Proteomes" id="UP000005408">
    <property type="component" value="Unassembled WGS sequence"/>
</dbReference>
<dbReference type="InterPro" id="IPR019775">
    <property type="entry name" value="WD40_repeat_CS"/>
</dbReference>
<accession>K1R4P9</accession>
<dbReference type="GO" id="GO:0080008">
    <property type="term" value="C:Cul4-RING E3 ubiquitin ligase complex"/>
    <property type="evidence" value="ECO:0007669"/>
    <property type="project" value="TreeGrafter"/>
</dbReference>
<dbReference type="InterPro" id="IPR015943">
    <property type="entry name" value="WD40/YVTN_repeat-like_dom_sf"/>
</dbReference>
<gene>
    <name evidence="6" type="ORF">CGI_10016414</name>
</gene>
<feature type="region of interest" description="Disordered" evidence="5">
    <location>
        <begin position="383"/>
        <end position="508"/>
    </location>
</feature>
<dbReference type="Gene3D" id="2.130.10.10">
    <property type="entry name" value="YVTN repeat-like/Quinoprotein amine dehydrogenase"/>
    <property type="match status" value="1"/>
</dbReference>
<evidence type="ECO:0000256" key="1">
    <source>
        <dbReference type="ARBA" id="ARBA00005903"/>
    </source>
</evidence>
<protein>
    <submittedName>
        <fullName evidence="6 7">WD repeat-containing protein 32</fullName>
    </submittedName>
</protein>
<dbReference type="InterPro" id="IPR036322">
    <property type="entry name" value="WD40_repeat_dom_sf"/>
</dbReference>
<evidence type="ECO:0000313" key="7">
    <source>
        <dbReference type="EnsemblMetazoa" id="G16452.10:cds"/>
    </source>
</evidence>
<dbReference type="EnsemblMetazoa" id="G16452.10">
    <property type="protein sequence ID" value="G16452.10:cds"/>
    <property type="gene ID" value="G16452"/>
</dbReference>
<dbReference type="EnsemblMetazoa" id="G16452.2">
    <property type="protein sequence ID" value="G16452.2:cds"/>
    <property type="gene ID" value="G16452"/>
</dbReference>
<evidence type="ECO:0000256" key="5">
    <source>
        <dbReference type="SAM" id="MobiDB-lite"/>
    </source>
</evidence>
<dbReference type="InterPro" id="IPR001680">
    <property type="entry name" value="WD40_rpt"/>
</dbReference>
<evidence type="ECO:0000256" key="3">
    <source>
        <dbReference type="ARBA" id="ARBA00022737"/>
    </source>
</evidence>
<dbReference type="PROSITE" id="PS00678">
    <property type="entry name" value="WD_REPEATS_1"/>
    <property type="match status" value="1"/>
</dbReference>
<evidence type="ECO:0000313" key="6">
    <source>
        <dbReference type="EMBL" id="EKC28911.1"/>
    </source>
</evidence>
<reference evidence="6" key="1">
    <citation type="journal article" date="2012" name="Nature">
        <title>The oyster genome reveals stress adaptation and complexity of shell formation.</title>
        <authorList>
            <person name="Zhang G."/>
            <person name="Fang X."/>
            <person name="Guo X."/>
            <person name="Li L."/>
            <person name="Luo R."/>
            <person name="Xu F."/>
            <person name="Yang P."/>
            <person name="Zhang L."/>
            <person name="Wang X."/>
            <person name="Qi H."/>
            <person name="Xiong Z."/>
            <person name="Que H."/>
            <person name="Xie Y."/>
            <person name="Holland P.W."/>
            <person name="Paps J."/>
            <person name="Zhu Y."/>
            <person name="Wu F."/>
            <person name="Chen Y."/>
            <person name="Wang J."/>
            <person name="Peng C."/>
            <person name="Meng J."/>
            <person name="Yang L."/>
            <person name="Liu J."/>
            <person name="Wen B."/>
            <person name="Zhang N."/>
            <person name="Huang Z."/>
            <person name="Zhu Q."/>
            <person name="Feng Y."/>
            <person name="Mount A."/>
            <person name="Hedgecock D."/>
            <person name="Xu Z."/>
            <person name="Liu Y."/>
            <person name="Domazet-Loso T."/>
            <person name="Du Y."/>
            <person name="Sun X."/>
            <person name="Zhang S."/>
            <person name="Liu B."/>
            <person name="Cheng P."/>
            <person name="Jiang X."/>
            <person name="Li J."/>
            <person name="Fan D."/>
            <person name="Wang W."/>
            <person name="Fu W."/>
            <person name="Wang T."/>
            <person name="Wang B."/>
            <person name="Zhang J."/>
            <person name="Peng Z."/>
            <person name="Li Y."/>
            <person name="Li N."/>
            <person name="Wang J."/>
            <person name="Chen M."/>
            <person name="He Y."/>
            <person name="Tan F."/>
            <person name="Song X."/>
            <person name="Zheng Q."/>
            <person name="Huang R."/>
            <person name="Yang H."/>
            <person name="Du X."/>
            <person name="Chen L."/>
            <person name="Yang M."/>
            <person name="Gaffney P.M."/>
            <person name="Wang S."/>
            <person name="Luo L."/>
            <person name="She Z."/>
            <person name="Ming Y."/>
            <person name="Huang W."/>
            <person name="Zhang S."/>
            <person name="Huang B."/>
            <person name="Zhang Y."/>
            <person name="Qu T."/>
            <person name="Ni P."/>
            <person name="Miao G."/>
            <person name="Wang J."/>
            <person name="Wang Q."/>
            <person name="Steinberg C.E."/>
            <person name="Wang H."/>
            <person name="Li N."/>
            <person name="Qian L."/>
            <person name="Zhang G."/>
            <person name="Li Y."/>
            <person name="Yang H."/>
            <person name="Liu X."/>
            <person name="Wang J."/>
            <person name="Yin Y."/>
            <person name="Wang J."/>
        </authorList>
    </citation>
    <scope>NUCLEOTIDE SEQUENCE [LARGE SCALE GENOMIC DNA]</scope>
    <source>
        <strain evidence="6">05x7-T-G4-1.051#20</strain>
    </source>
</reference>
<keyword evidence="8" id="KW-1185">Reference proteome</keyword>
<proteinExistence type="inferred from homology"/>
<dbReference type="OrthoDB" id="20669at2759"/>
<dbReference type="OMA" id="IVWHQPV"/>
<name>K1R4P9_MAGGI</name>
<reference evidence="7" key="2">
    <citation type="submission" date="2022-08" db="UniProtKB">
        <authorList>
            <consortium name="EnsemblMetazoa"/>
        </authorList>
    </citation>
    <scope>IDENTIFICATION</scope>
    <source>
        <strain evidence="7">05x7-T-G4-1.051#20</strain>
    </source>
</reference>
<dbReference type="HOGENOM" id="CLU_028919_1_0_1"/>
<organism evidence="6">
    <name type="scientific">Magallana gigas</name>
    <name type="common">Pacific oyster</name>
    <name type="synonym">Crassostrea gigas</name>
    <dbReference type="NCBI Taxonomy" id="29159"/>
    <lineage>
        <taxon>Eukaryota</taxon>
        <taxon>Metazoa</taxon>
        <taxon>Spiralia</taxon>
        <taxon>Lophotrochozoa</taxon>
        <taxon>Mollusca</taxon>
        <taxon>Bivalvia</taxon>
        <taxon>Autobranchia</taxon>
        <taxon>Pteriomorphia</taxon>
        <taxon>Ostreida</taxon>
        <taxon>Ostreoidea</taxon>
        <taxon>Ostreidae</taxon>
        <taxon>Magallana</taxon>
    </lineage>
</organism>
<keyword evidence="3" id="KW-0677">Repeat</keyword>
<evidence type="ECO:0000256" key="4">
    <source>
        <dbReference type="PROSITE-ProRule" id="PRU00221"/>
    </source>
</evidence>
<dbReference type="Pfam" id="PF00400">
    <property type="entry name" value="WD40"/>
    <property type="match status" value="4"/>
</dbReference>
<dbReference type="PANTHER" id="PTHR14588">
    <property type="entry name" value="DDB1- AND CUL4-ASSOCIATED FACTOR 10"/>
    <property type="match status" value="1"/>
</dbReference>
<dbReference type="KEGG" id="crg:105326321"/>
<feature type="compositionally biased region" description="Low complexity" evidence="5">
    <location>
        <begin position="474"/>
        <end position="484"/>
    </location>
</feature>
<dbReference type="PROSITE" id="PS50294">
    <property type="entry name" value="WD_REPEATS_REGION"/>
    <property type="match status" value="1"/>
</dbReference>